<dbReference type="GO" id="GO:0031297">
    <property type="term" value="P:replication fork processing"/>
    <property type="evidence" value="ECO:0007669"/>
    <property type="project" value="InterPro"/>
</dbReference>
<keyword evidence="6" id="KW-0227">DNA damage</keyword>
<protein>
    <recommendedName>
        <fullName evidence="4">Protein MMS22-like</fullName>
    </recommendedName>
    <alternativeName>
        <fullName evidence="10">Methyl methanesulfonate-sensitivity protein 22-like</fullName>
    </alternativeName>
</protein>
<evidence type="ECO:0000256" key="6">
    <source>
        <dbReference type="ARBA" id="ARBA00022763"/>
    </source>
</evidence>
<keyword evidence="8" id="KW-0234">DNA repair</keyword>
<feature type="domain" description="Protein MMS22-like N-terminal" evidence="11">
    <location>
        <begin position="2"/>
        <end position="287"/>
    </location>
</feature>
<comment type="subcellular location">
    <subcellularLocation>
        <location evidence="2">Chromosome</location>
    </subcellularLocation>
    <subcellularLocation>
        <location evidence="1">Nucleus</location>
    </subcellularLocation>
</comment>
<evidence type="ECO:0000256" key="4">
    <source>
        <dbReference type="ARBA" id="ARBA00021061"/>
    </source>
</evidence>
<keyword evidence="9" id="KW-0539">Nucleus</keyword>
<evidence type="ECO:0000259" key="12">
    <source>
        <dbReference type="Pfam" id="PF14911"/>
    </source>
</evidence>
<evidence type="ECO:0000256" key="8">
    <source>
        <dbReference type="ARBA" id="ARBA00023204"/>
    </source>
</evidence>
<organism evidence="13">
    <name type="scientific">Menopon gallinae</name>
    <name type="common">poultry shaft louse</name>
    <dbReference type="NCBI Taxonomy" id="328185"/>
    <lineage>
        <taxon>Eukaryota</taxon>
        <taxon>Metazoa</taxon>
        <taxon>Ecdysozoa</taxon>
        <taxon>Arthropoda</taxon>
        <taxon>Hexapoda</taxon>
        <taxon>Insecta</taxon>
        <taxon>Pterygota</taxon>
        <taxon>Neoptera</taxon>
        <taxon>Paraneoptera</taxon>
        <taxon>Psocodea</taxon>
        <taxon>Troctomorpha</taxon>
        <taxon>Phthiraptera</taxon>
        <taxon>Amblycera</taxon>
        <taxon>Menoponidae</taxon>
        <taxon>Menopon</taxon>
    </lineage>
</organism>
<dbReference type="GO" id="GO:0000724">
    <property type="term" value="P:double-strand break repair via homologous recombination"/>
    <property type="evidence" value="ECO:0007669"/>
    <property type="project" value="InterPro"/>
</dbReference>
<comment type="similarity">
    <text evidence="3">Belongs to the MMS22 family. MMS22L subfamily.</text>
</comment>
<dbReference type="InterPro" id="IPR042320">
    <property type="entry name" value="MMS22-like"/>
</dbReference>
<dbReference type="SUPFAM" id="SSF48371">
    <property type="entry name" value="ARM repeat"/>
    <property type="match status" value="1"/>
</dbReference>
<dbReference type="AlphaFoldDB" id="A0AAW2I670"/>
<gene>
    <name evidence="13" type="ORF">PYX00_004566</name>
</gene>
<evidence type="ECO:0000313" key="13">
    <source>
        <dbReference type="EMBL" id="KAL0277203.1"/>
    </source>
</evidence>
<name>A0AAW2I670_9NEOP</name>
<dbReference type="InterPro" id="IPR016024">
    <property type="entry name" value="ARM-type_fold"/>
</dbReference>
<dbReference type="InterPro" id="IPR029425">
    <property type="entry name" value="MMS22L_N"/>
</dbReference>
<evidence type="ECO:0000256" key="9">
    <source>
        <dbReference type="ARBA" id="ARBA00023242"/>
    </source>
</evidence>
<proteinExistence type="inferred from homology"/>
<evidence type="ECO:0000256" key="1">
    <source>
        <dbReference type="ARBA" id="ARBA00004123"/>
    </source>
</evidence>
<sequence>METFWDYFNKVLQTVLEIKSPPNSDELEDLGKVLLRPFTSVDAKEFTLQFLSKFSKLKDYIKVKLDYPPVGPGVFIPVYSNVKEYLNSNPSEKSLRSTIPVIESILNEWPLERESVIVMIWEYMYERINLPFLVPGMKNRRRETEKSCEEFLNEVKNRLHPGLANEDENSFGFFLKLMVNQVRKLRSEGQKVLTLHSRFFLRFENKLDEFLKYSEIALYRVSSLFLTAGLVYDVEKEMQKLRELMNIRKTDILTNSERIVKWRTQGAILLFLVENGLDGSEITDDIKQEIAMALSRRDVKNLTIFVECLTVLVKHRNDHLSATAAICSFLGNWLERYSSLAPASAKSSFLPIFDPLIDDIRGDNCWWDGDEKQNLETNLCSFVLPVLTANVNSQFAKTAASFLSYLIRQKKWKVAYSFYKAWASRDDENCTTFTNFITNFYTLEENIQKLGFVSCQYDQDIVQCFVKHHLLNERTTTSQLLSKAVASLPAIKRYMTASDGSFLNEDQDHLFGFIHMFGKFLYRAGPSEKANLEGLFYSYFQNFGEYVMKPLMERKSEFVIKTIYRCSANLTSECYSAIYSDSRPSILKDIVDNVFLPMKWYTHYKFMPTVIKEAASAYLPVFIRGLLKINKKYDYVKRTVADLLEYYFQEECDSGHPFVECLLDGELTIPFSSELANKFLFCSSSDSKPEKCLRLLSSVSNNFTKQVIFGNIIEGILRLIMQENGNGSLKWPLDYIEKNVNVVDLKCPYVASIENAIKKIYRTEFGKRSPSLIRLMRHLRNLCRRVVGSFVIFLKEEMREAERRRDQDQVSYLREMEGDLKNLFI</sequence>
<feature type="domain" description="MMS22-like C-terminal" evidence="12">
    <location>
        <begin position="481"/>
        <end position="649"/>
    </location>
</feature>
<dbReference type="PANTHER" id="PTHR28547:SF1">
    <property type="entry name" value="PROTEIN MMS22-LIKE"/>
    <property type="match status" value="1"/>
</dbReference>
<evidence type="ECO:0000256" key="10">
    <source>
        <dbReference type="ARBA" id="ARBA00033326"/>
    </source>
</evidence>
<reference evidence="13" key="1">
    <citation type="journal article" date="2024" name="Gigascience">
        <title>Chromosome-level genome of the poultry shaft louse Menopon gallinae provides insight into the host-switching and adaptive evolution of parasitic lice.</title>
        <authorList>
            <person name="Xu Y."/>
            <person name="Ma L."/>
            <person name="Liu S."/>
            <person name="Liang Y."/>
            <person name="Liu Q."/>
            <person name="He Z."/>
            <person name="Tian L."/>
            <person name="Duan Y."/>
            <person name="Cai W."/>
            <person name="Li H."/>
            <person name="Song F."/>
        </authorList>
    </citation>
    <scope>NUCLEOTIDE SEQUENCE</scope>
    <source>
        <strain evidence="13">Cailab_2023a</strain>
    </source>
</reference>
<dbReference type="Pfam" id="PF14910">
    <property type="entry name" value="MMS22L_N"/>
    <property type="match status" value="1"/>
</dbReference>
<dbReference type="Pfam" id="PF14911">
    <property type="entry name" value="MMS22L_C"/>
    <property type="match status" value="1"/>
</dbReference>
<dbReference type="EMBL" id="JARGDH010000002">
    <property type="protein sequence ID" value="KAL0277203.1"/>
    <property type="molecule type" value="Genomic_DNA"/>
</dbReference>
<evidence type="ECO:0000256" key="5">
    <source>
        <dbReference type="ARBA" id="ARBA00022454"/>
    </source>
</evidence>
<evidence type="ECO:0000256" key="7">
    <source>
        <dbReference type="ARBA" id="ARBA00022853"/>
    </source>
</evidence>
<comment type="caution">
    <text evidence="13">The sequence shown here is derived from an EMBL/GenBank/DDBJ whole genome shotgun (WGS) entry which is preliminary data.</text>
</comment>
<dbReference type="GO" id="GO:0006325">
    <property type="term" value="P:chromatin organization"/>
    <property type="evidence" value="ECO:0007669"/>
    <property type="project" value="UniProtKB-KW"/>
</dbReference>
<dbReference type="InterPro" id="IPR029424">
    <property type="entry name" value="MMS22L_C"/>
</dbReference>
<evidence type="ECO:0000256" key="2">
    <source>
        <dbReference type="ARBA" id="ARBA00004286"/>
    </source>
</evidence>
<dbReference type="PANTHER" id="PTHR28547">
    <property type="entry name" value="PROTEIN MMS22-LIKE"/>
    <property type="match status" value="1"/>
</dbReference>
<keyword evidence="7" id="KW-0156">Chromatin regulator</keyword>
<dbReference type="GO" id="GO:0043596">
    <property type="term" value="C:nuclear replication fork"/>
    <property type="evidence" value="ECO:0007669"/>
    <property type="project" value="TreeGrafter"/>
</dbReference>
<evidence type="ECO:0000256" key="3">
    <source>
        <dbReference type="ARBA" id="ARBA00006585"/>
    </source>
</evidence>
<evidence type="ECO:0000259" key="11">
    <source>
        <dbReference type="Pfam" id="PF14910"/>
    </source>
</evidence>
<accession>A0AAW2I670</accession>
<keyword evidence="5" id="KW-0158">Chromosome</keyword>